<dbReference type="EMBL" id="CH480815">
    <property type="protein sequence ID" value="EDW40755.1"/>
    <property type="molecule type" value="Genomic_DNA"/>
</dbReference>
<dbReference type="OMA" id="RRAETCI"/>
<proteinExistence type="predicted"/>
<dbReference type="AlphaFoldDB" id="B4HK19"/>
<keyword evidence="2" id="KW-1185">Reference proteome</keyword>
<accession>B4HK19</accession>
<evidence type="ECO:0000313" key="1">
    <source>
        <dbReference type="EMBL" id="EDW40755.1"/>
    </source>
</evidence>
<gene>
    <name evidence="1" type="primary">Dsec\GM25084</name>
    <name evidence="1" type="ORF">Dsec_GM25084</name>
</gene>
<dbReference type="Proteomes" id="UP000001292">
    <property type="component" value="Unassembled WGS sequence"/>
</dbReference>
<name>B4HK19_DROSE</name>
<evidence type="ECO:0000313" key="2">
    <source>
        <dbReference type="Proteomes" id="UP000001292"/>
    </source>
</evidence>
<dbReference type="HOGENOM" id="CLU_2515000_0_0_1"/>
<sequence length="85" mass="9068">MWIRSTKTHAVGILRNGVSSPVDDGVSTDACYLDRPELRASILASADSAWLHVSGGVSRLLDKEARPGTASPGTRRAETCIIFVT</sequence>
<dbReference type="PhylomeDB" id="B4HK19"/>
<protein>
    <submittedName>
        <fullName evidence="1">GM25084</fullName>
    </submittedName>
</protein>
<organism evidence="2">
    <name type="scientific">Drosophila sechellia</name>
    <name type="common">Fruit fly</name>
    <dbReference type="NCBI Taxonomy" id="7238"/>
    <lineage>
        <taxon>Eukaryota</taxon>
        <taxon>Metazoa</taxon>
        <taxon>Ecdysozoa</taxon>
        <taxon>Arthropoda</taxon>
        <taxon>Hexapoda</taxon>
        <taxon>Insecta</taxon>
        <taxon>Pterygota</taxon>
        <taxon>Neoptera</taxon>
        <taxon>Endopterygota</taxon>
        <taxon>Diptera</taxon>
        <taxon>Brachycera</taxon>
        <taxon>Muscomorpha</taxon>
        <taxon>Ephydroidea</taxon>
        <taxon>Drosophilidae</taxon>
        <taxon>Drosophila</taxon>
        <taxon>Sophophora</taxon>
    </lineage>
</organism>
<reference evidence="1 2" key="1">
    <citation type="journal article" date="2007" name="Nature">
        <title>Evolution of genes and genomes on the Drosophila phylogeny.</title>
        <authorList>
            <consortium name="Drosophila 12 Genomes Consortium"/>
            <person name="Clark A.G."/>
            <person name="Eisen M.B."/>
            <person name="Smith D.R."/>
            <person name="Bergman C.M."/>
            <person name="Oliver B."/>
            <person name="Markow T.A."/>
            <person name="Kaufman T.C."/>
            <person name="Kellis M."/>
            <person name="Gelbart W."/>
            <person name="Iyer V.N."/>
            <person name="Pollard D.A."/>
            <person name="Sackton T.B."/>
            <person name="Larracuente A.M."/>
            <person name="Singh N.D."/>
            <person name="Abad J.P."/>
            <person name="Abt D.N."/>
            <person name="Adryan B."/>
            <person name="Aguade M."/>
            <person name="Akashi H."/>
            <person name="Anderson W.W."/>
            <person name="Aquadro C.F."/>
            <person name="Ardell D.H."/>
            <person name="Arguello R."/>
            <person name="Artieri C.G."/>
            <person name="Barbash D.A."/>
            <person name="Barker D."/>
            <person name="Barsanti P."/>
            <person name="Batterham P."/>
            <person name="Batzoglou S."/>
            <person name="Begun D."/>
            <person name="Bhutkar A."/>
            <person name="Blanco E."/>
            <person name="Bosak S.A."/>
            <person name="Bradley R.K."/>
            <person name="Brand A.D."/>
            <person name="Brent M.R."/>
            <person name="Brooks A.N."/>
            <person name="Brown R.H."/>
            <person name="Butlin R.K."/>
            <person name="Caggese C."/>
            <person name="Calvi B.R."/>
            <person name="Bernardo de Carvalho A."/>
            <person name="Caspi A."/>
            <person name="Castrezana S."/>
            <person name="Celniker S.E."/>
            <person name="Chang J.L."/>
            <person name="Chapple C."/>
            <person name="Chatterji S."/>
            <person name="Chinwalla A."/>
            <person name="Civetta A."/>
            <person name="Clifton S.W."/>
            <person name="Comeron J.M."/>
            <person name="Costello J.C."/>
            <person name="Coyne J.A."/>
            <person name="Daub J."/>
            <person name="David R.G."/>
            <person name="Delcher A.L."/>
            <person name="Delehaunty K."/>
            <person name="Do C.B."/>
            <person name="Ebling H."/>
            <person name="Edwards K."/>
            <person name="Eickbush T."/>
            <person name="Evans J.D."/>
            <person name="Filipski A."/>
            <person name="Findeiss S."/>
            <person name="Freyhult E."/>
            <person name="Fulton L."/>
            <person name="Fulton R."/>
            <person name="Garcia A.C."/>
            <person name="Gardiner A."/>
            <person name="Garfield D.A."/>
            <person name="Garvin B.E."/>
            <person name="Gibson G."/>
            <person name="Gilbert D."/>
            <person name="Gnerre S."/>
            <person name="Godfrey J."/>
            <person name="Good R."/>
            <person name="Gotea V."/>
            <person name="Gravely B."/>
            <person name="Greenberg A.J."/>
            <person name="Griffiths-Jones S."/>
            <person name="Gross S."/>
            <person name="Guigo R."/>
            <person name="Gustafson E.A."/>
            <person name="Haerty W."/>
            <person name="Hahn M.W."/>
            <person name="Halligan D.L."/>
            <person name="Halpern A.L."/>
            <person name="Halter G.M."/>
            <person name="Han M.V."/>
            <person name="Heger A."/>
            <person name="Hillier L."/>
            <person name="Hinrichs A.S."/>
            <person name="Holmes I."/>
            <person name="Hoskins R.A."/>
            <person name="Hubisz M.J."/>
            <person name="Hultmark D."/>
            <person name="Huntley M.A."/>
            <person name="Jaffe D.B."/>
            <person name="Jagadeeshan S."/>
            <person name="Jeck W.R."/>
            <person name="Johnson J."/>
            <person name="Jones C.D."/>
            <person name="Jordan W.C."/>
            <person name="Karpen G.H."/>
            <person name="Kataoka E."/>
            <person name="Keightley P.D."/>
            <person name="Kheradpour P."/>
            <person name="Kirkness E.F."/>
            <person name="Koerich L.B."/>
            <person name="Kristiansen K."/>
            <person name="Kudrna D."/>
            <person name="Kulathinal R.J."/>
            <person name="Kumar S."/>
            <person name="Kwok R."/>
            <person name="Lander E."/>
            <person name="Langley C.H."/>
            <person name="Lapoint R."/>
            <person name="Lazzaro B.P."/>
            <person name="Lee S.J."/>
            <person name="Levesque L."/>
            <person name="Li R."/>
            <person name="Lin C.F."/>
            <person name="Lin M.F."/>
            <person name="Lindblad-Toh K."/>
            <person name="Llopart A."/>
            <person name="Long M."/>
            <person name="Low L."/>
            <person name="Lozovsky E."/>
            <person name="Lu J."/>
            <person name="Luo M."/>
            <person name="Machado C.A."/>
            <person name="Makalowski W."/>
            <person name="Marzo M."/>
            <person name="Matsuda M."/>
            <person name="Matzkin L."/>
            <person name="McAllister B."/>
            <person name="McBride C.S."/>
            <person name="McKernan B."/>
            <person name="McKernan K."/>
            <person name="Mendez-Lago M."/>
            <person name="Minx P."/>
            <person name="Mollenhauer M.U."/>
            <person name="Montooth K."/>
            <person name="Mount S.M."/>
            <person name="Mu X."/>
            <person name="Myers E."/>
            <person name="Negre B."/>
            <person name="Newfeld S."/>
            <person name="Nielsen R."/>
            <person name="Noor M.A."/>
            <person name="O'Grady P."/>
            <person name="Pachter L."/>
            <person name="Papaceit M."/>
            <person name="Parisi M.J."/>
            <person name="Parisi M."/>
            <person name="Parts L."/>
            <person name="Pedersen J.S."/>
            <person name="Pesole G."/>
            <person name="Phillippy A.M."/>
            <person name="Ponting C.P."/>
            <person name="Pop M."/>
            <person name="Porcelli D."/>
            <person name="Powell J.R."/>
            <person name="Prohaska S."/>
            <person name="Pruitt K."/>
            <person name="Puig M."/>
            <person name="Quesneville H."/>
            <person name="Ram K.R."/>
            <person name="Rand D."/>
            <person name="Rasmussen M.D."/>
            <person name="Reed L.K."/>
            <person name="Reenan R."/>
            <person name="Reily A."/>
            <person name="Remington K.A."/>
            <person name="Rieger T.T."/>
            <person name="Ritchie M.G."/>
            <person name="Robin C."/>
            <person name="Rogers Y.H."/>
            <person name="Rohde C."/>
            <person name="Rozas J."/>
            <person name="Rubenfield M.J."/>
            <person name="Ruiz A."/>
            <person name="Russo S."/>
            <person name="Salzberg S.L."/>
            <person name="Sanchez-Gracia A."/>
            <person name="Saranga D.J."/>
            <person name="Sato H."/>
            <person name="Schaeffer S.W."/>
            <person name="Schatz M.C."/>
            <person name="Schlenke T."/>
            <person name="Schwartz R."/>
            <person name="Segarra C."/>
            <person name="Singh R.S."/>
            <person name="Sirot L."/>
            <person name="Sirota M."/>
            <person name="Sisneros N.B."/>
            <person name="Smith C.D."/>
            <person name="Smith T.F."/>
            <person name="Spieth J."/>
            <person name="Stage D.E."/>
            <person name="Stark A."/>
            <person name="Stephan W."/>
            <person name="Strausberg R.L."/>
            <person name="Strempel S."/>
            <person name="Sturgill D."/>
            <person name="Sutton G."/>
            <person name="Sutton G.G."/>
            <person name="Tao W."/>
            <person name="Teichmann S."/>
            <person name="Tobari Y.N."/>
            <person name="Tomimura Y."/>
            <person name="Tsolas J.M."/>
            <person name="Valente V.L."/>
            <person name="Venter E."/>
            <person name="Venter J.C."/>
            <person name="Vicario S."/>
            <person name="Vieira F.G."/>
            <person name="Vilella A.J."/>
            <person name="Villasante A."/>
            <person name="Walenz B."/>
            <person name="Wang J."/>
            <person name="Wasserman M."/>
            <person name="Watts T."/>
            <person name="Wilson D."/>
            <person name="Wilson R.K."/>
            <person name="Wing R.A."/>
            <person name="Wolfner M.F."/>
            <person name="Wong A."/>
            <person name="Wong G.K."/>
            <person name="Wu C.I."/>
            <person name="Wu G."/>
            <person name="Yamamoto D."/>
            <person name="Yang H.P."/>
            <person name="Yang S.P."/>
            <person name="Yorke J.A."/>
            <person name="Yoshida K."/>
            <person name="Zdobnov E."/>
            <person name="Zhang P."/>
            <person name="Zhang Y."/>
            <person name="Zimin A.V."/>
            <person name="Baldwin J."/>
            <person name="Abdouelleil A."/>
            <person name="Abdulkadir J."/>
            <person name="Abebe A."/>
            <person name="Abera B."/>
            <person name="Abreu J."/>
            <person name="Acer S.C."/>
            <person name="Aftuck L."/>
            <person name="Alexander A."/>
            <person name="An P."/>
            <person name="Anderson E."/>
            <person name="Anderson S."/>
            <person name="Arachi H."/>
            <person name="Azer M."/>
            <person name="Bachantsang P."/>
            <person name="Barry A."/>
            <person name="Bayul T."/>
            <person name="Berlin A."/>
            <person name="Bessette D."/>
            <person name="Bloom T."/>
            <person name="Blye J."/>
            <person name="Boguslavskiy L."/>
            <person name="Bonnet C."/>
            <person name="Boukhgalter B."/>
            <person name="Bourzgui I."/>
            <person name="Brown A."/>
            <person name="Cahill P."/>
            <person name="Channer S."/>
            <person name="Cheshatsang Y."/>
            <person name="Chuda L."/>
            <person name="Citroen M."/>
            <person name="Collymore A."/>
            <person name="Cooke P."/>
            <person name="Costello M."/>
            <person name="D'Aco K."/>
            <person name="Daza R."/>
            <person name="De Haan G."/>
            <person name="DeGray S."/>
            <person name="DeMaso C."/>
            <person name="Dhargay N."/>
            <person name="Dooley K."/>
            <person name="Dooley E."/>
            <person name="Doricent M."/>
            <person name="Dorje P."/>
            <person name="Dorjee K."/>
            <person name="Dupes A."/>
            <person name="Elong R."/>
            <person name="Falk J."/>
            <person name="Farina A."/>
            <person name="Faro S."/>
            <person name="Ferguson D."/>
            <person name="Fisher S."/>
            <person name="Foley C.D."/>
            <person name="Franke A."/>
            <person name="Friedrich D."/>
            <person name="Gadbois L."/>
            <person name="Gearin G."/>
            <person name="Gearin C.R."/>
            <person name="Giannoukos G."/>
            <person name="Goode T."/>
            <person name="Graham J."/>
            <person name="Grandbois E."/>
            <person name="Grewal S."/>
            <person name="Gyaltsen K."/>
            <person name="Hafez N."/>
            <person name="Hagos B."/>
            <person name="Hall J."/>
            <person name="Henson C."/>
            <person name="Hollinger A."/>
            <person name="Honan T."/>
            <person name="Huard M.D."/>
            <person name="Hughes L."/>
            <person name="Hurhula B."/>
            <person name="Husby M.E."/>
            <person name="Kamat A."/>
            <person name="Kanga B."/>
            <person name="Kashin S."/>
            <person name="Khazanovich D."/>
            <person name="Kisner P."/>
            <person name="Lance K."/>
            <person name="Lara M."/>
            <person name="Lee W."/>
            <person name="Lennon N."/>
            <person name="Letendre F."/>
            <person name="LeVine R."/>
            <person name="Lipovsky A."/>
            <person name="Liu X."/>
            <person name="Liu J."/>
            <person name="Liu S."/>
            <person name="Lokyitsang T."/>
            <person name="Lokyitsang Y."/>
            <person name="Lubonja R."/>
            <person name="Lui A."/>
            <person name="MacDonald P."/>
            <person name="Magnisalis V."/>
            <person name="Maru K."/>
            <person name="Matthews C."/>
            <person name="McCusker W."/>
            <person name="McDonough S."/>
            <person name="Mehta T."/>
            <person name="Meldrim J."/>
            <person name="Meneus L."/>
            <person name="Mihai O."/>
            <person name="Mihalev A."/>
            <person name="Mihova T."/>
            <person name="Mittelman R."/>
            <person name="Mlenga V."/>
            <person name="Montmayeur A."/>
            <person name="Mulrain L."/>
            <person name="Navidi A."/>
            <person name="Naylor J."/>
            <person name="Negash T."/>
            <person name="Nguyen T."/>
            <person name="Nguyen N."/>
            <person name="Nicol R."/>
            <person name="Norbu C."/>
            <person name="Norbu N."/>
            <person name="Novod N."/>
            <person name="O'Neill B."/>
            <person name="Osman S."/>
            <person name="Markiewicz E."/>
            <person name="Oyono O.L."/>
            <person name="Patti C."/>
            <person name="Phunkhang P."/>
            <person name="Pierre F."/>
            <person name="Priest M."/>
            <person name="Raghuraman S."/>
            <person name="Rege F."/>
            <person name="Reyes R."/>
            <person name="Rise C."/>
            <person name="Rogov P."/>
            <person name="Ross K."/>
            <person name="Ryan E."/>
            <person name="Settipalli S."/>
            <person name="Shea T."/>
            <person name="Sherpa N."/>
            <person name="Shi L."/>
            <person name="Shih D."/>
            <person name="Sparrow T."/>
            <person name="Spaulding J."/>
            <person name="Stalker J."/>
            <person name="Stange-Thomann N."/>
            <person name="Stavropoulos S."/>
            <person name="Stone C."/>
            <person name="Strader C."/>
            <person name="Tesfaye S."/>
            <person name="Thomson T."/>
            <person name="Thoulutsang Y."/>
            <person name="Thoulutsang D."/>
            <person name="Topham K."/>
            <person name="Topping I."/>
            <person name="Tsamla T."/>
            <person name="Vassiliev H."/>
            <person name="Vo A."/>
            <person name="Wangchuk T."/>
            <person name="Wangdi T."/>
            <person name="Weiand M."/>
            <person name="Wilkinson J."/>
            <person name="Wilson A."/>
            <person name="Yadav S."/>
            <person name="Young G."/>
            <person name="Yu Q."/>
            <person name="Zembek L."/>
            <person name="Zhong D."/>
            <person name="Zimmer A."/>
            <person name="Zwirko Z."/>
            <person name="Jaffe D.B."/>
            <person name="Alvarez P."/>
            <person name="Brockman W."/>
            <person name="Butler J."/>
            <person name="Chin C."/>
            <person name="Gnerre S."/>
            <person name="Grabherr M."/>
            <person name="Kleber M."/>
            <person name="Mauceli E."/>
            <person name="MacCallum I."/>
        </authorList>
    </citation>
    <scope>NUCLEOTIDE SEQUENCE [LARGE SCALE GENOMIC DNA]</scope>
    <source>
        <strain evidence="2">Rob3c / Tucson 14021-0248.25</strain>
    </source>
</reference>